<evidence type="ECO:0000313" key="6">
    <source>
        <dbReference type="EMBL" id="RXI08709.1"/>
    </source>
</evidence>
<keyword evidence="4" id="KW-0560">Oxidoreductase</keyword>
<sequence>MGARRTWQHGGGGEPRHGNLGCAVDTNFGSFETLVQKINAEGAALQVLDGIFLILQHLFHVIQLDASIDIQPVHMLRLALDKELKKLVPANQTSTFYRSSPFHLRNKKHPLHASIRYGFDEDFFNTPQSFPAFMRRFRRRSASMLYKNVRPDYLKNIWKVINWKVMDGATLSSEGADAPTQLWVNYIVAPQV</sequence>
<evidence type="ECO:0000256" key="3">
    <source>
        <dbReference type="ARBA" id="ARBA00022723"/>
    </source>
</evidence>
<comment type="similarity">
    <text evidence="1">Belongs to the iron/manganese superoxide dismutase family.</text>
</comment>
<evidence type="ECO:0000259" key="5">
    <source>
        <dbReference type="Pfam" id="PF02777"/>
    </source>
</evidence>
<dbReference type="SUPFAM" id="SSF54719">
    <property type="entry name" value="Fe,Mn superoxide dismutase (SOD), C-terminal domain"/>
    <property type="match status" value="1"/>
</dbReference>
<gene>
    <name evidence="6" type="ORF">DVH24_022853</name>
</gene>
<feature type="domain" description="Manganese/iron superoxide dismutase C-terminal" evidence="5">
    <location>
        <begin position="145"/>
        <end position="166"/>
    </location>
</feature>
<dbReference type="PANTHER" id="PTHR11404">
    <property type="entry name" value="SUPEROXIDE DISMUTASE 2"/>
    <property type="match status" value="1"/>
</dbReference>
<keyword evidence="7" id="KW-1185">Reference proteome</keyword>
<accession>A0A498KKM0</accession>
<evidence type="ECO:0000256" key="1">
    <source>
        <dbReference type="ARBA" id="ARBA00008714"/>
    </source>
</evidence>
<dbReference type="EMBL" id="RDQH01000327">
    <property type="protein sequence ID" value="RXI08709.1"/>
    <property type="molecule type" value="Genomic_DNA"/>
</dbReference>
<dbReference type="GO" id="GO:0004784">
    <property type="term" value="F:superoxide dismutase activity"/>
    <property type="evidence" value="ECO:0007669"/>
    <property type="project" value="UniProtKB-EC"/>
</dbReference>
<dbReference type="EC" id="1.15.1.1" evidence="2"/>
<keyword evidence="3" id="KW-0479">Metal-binding</keyword>
<dbReference type="GO" id="GO:0030145">
    <property type="term" value="F:manganese ion binding"/>
    <property type="evidence" value="ECO:0007669"/>
    <property type="project" value="TreeGrafter"/>
</dbReference>
<comment type="caution">
    <text evidence="6">The sequence shown here is derived from an EMBL/GenBank/DDBJ whole genome shotgun (WGS) entry which is preliminary data.</text>
</comment>
<dbReference type="PANTHER" id="PTHR11404:SF6">
    <property type="entry name" value="SUPEROXIDE DISMUTASE [MN], MITOCHONDRIAL"/>
    <property type="match status" value="1"/>
</dbReference>
<dbReference type="InterPro" id="IPR019832">
    <property type="entry name" value="Mn/Fe_SOD_C"/>
</dbReference>
<organism evidence="6 7">
    <name type="scientific">Malus domestica</name>
    <name type="common">Apple</name>
    <name type="synonym">Pyrus malus</name>
    <dbReference type="NCBI Taxonomy" id="3750"/>
    <lineage>
        <taxon>Eukaryota</taxon>
        <taxon>Viridiplantae</taxon>
        <taxon>Streptophyta</taxon>
        <taxon>Embryophyta</taxon>
        <taxon>Tracheophyta</taxon>
        <taxon>Spermatophyta</taxon>
        <taxon>Magnoliopsida</taxon>
        <taxon>eudicotyledons</taxon>
        <taxon>Gunneridae</taxon>
        <taxon>Pentapetalae</taxon>
        <taxon>rosids</taxon>
        <taxon>fabids</taxon>
        <taxon>Rosales</taxon>
        <taxon>Rosaceae</taxon>
        <taxon>Amygdaloideae</taxon>
        <taxon>Maleae</taxon>
        <taxon>Malus</taxon>
    </lineage>
</organism>
<dbReference type="Proteomes" id="UP000290289">
    <property type="component" value="Chromosome 1"/>
</dbReference>
<evidence type="ECO:0000256" key="4">
    <source>
        <dbReference type="ARBA" id="ARBA00023002"/>
    </source>
</evidence>
<protein>
    <recommendedName>
        <fullName evidence="2">superoxide dismutase</fullName>
        <ecNumber evidence="2">1.15.1.1</ecNumber>
    </recommendedName>
</protein>
<evidence type="ECO:0000313" key="7">
    <source>
        <dbReference type="Proteomes" id="UP000290289"/>
    </source>
</evidence>
<dbReference type="GO" id="GO:0005739">
    <property type="term" value="C:mitochondrion"/>
    <property type="evidence" value="ECO:0007669"/>
    <property type="project" value="TreeGrafter"/>
</dbReference>
<dbReference type="InterPro" id="IPR050265">
    <property type="entry name" value="Fe/Mn_Superoxide_Dismutase"/>
</dbReference>
<name>A0A498KKM0_MALDO</name>
<dbReference type="STRING" id="3750.A0A498KKM0"/>
<proteinExistence type="inferred from homology"/>
<dbReference type="InterPro" id="IPR036314">
    <property type="entry name" value="SOD_C_sf"/>
</dbReference>
<dbReference type="Gene3D" id="3.55.40.20">
    <property type="entry name" value="Iron/manganese superoxide dismutase, C-terminal domain"/>
    <property type="match status" value="1"/>
</dbReference>
<dbReference type="AlphaFoldDB" id="A0A498KKM0"/>
<evidence type="ECO:0000256" key="2">
    <source>
        <dbReference type="ARBA" id="ARBA00012682"/>
    </source>
</evidence>
<dbReference type="Pfam" id="PF02777">
    <property type="entry name" value="Sod_Fe_C"/>
    <property type="match status" value="1"/>
</dbReference>
<reference evidence="6 7" key="1">
    <citation type="submission" date="2018-10" db="EMBL/GenBank/DDBJ databases">
        <title>A high-quality apple genome assembly.</title>
        <authorList>
            <person name="Hu J."/>
        </authorList>
    </citation>
    <scope>NUCLEOTIDE SEQUENCE [LARGE SCALE GENOMIC DNA]</scope>
    <source>
        <strain evidence="7">cv. HFTH1</strain>
        <tissue evidence="6">Young leaf</tissue>
    </source>
</reference>